<comment type="caution">
    <text evidence="2">The sequence shown here is derived from an EMBL/GenBank/DDBJ whole genome shotgun (WGS) entry which is preliminary data.</text>
</comment>
<accession>A0AAW2X2T8</accession>
<dbReference type="InterPro" id="IPR004332">
    <property type="entry name" value="Transposase_MuDR"/>
</dbReference>
<gene>
    <name evidence="2" type="ORF">Slati_1409100</name>
</gene>
<evidence type="ECO:0000259" key="1">
    <source>
        <dbReference type="Pfam" id="PF03108"/>
    </source>
</evidence>
<dbReference type="Pfam" id="PF03108">
    <property type="entry name" value="DBD_Tnp_Mut"/>
    <property type="match status" value="1"/>
</dbReference>
<feature type="domain" description="Transposase MuDR plant" evidence="1">
    <location>
        <begin position="67"/>
        <end position="129"/>
    </location>
</feature>
<evidence type="ECO:0000313" key="2">
    <source>
        <dbReference type="EMBL" id="KAL0448527.1"/>
    </source>
</evidence>
<sequence length="163" mass="18431">MGQDRVEDTDLEGVRVSDTDGEGWFGDENLVWSDDELNSNKGSDANEPNIVTFPVFNPSCIFDPYFELGMIFSTKDEFRTAVQSHAIQTKRNIKFTKNDKKYVHAKCFDKECNWRIHACQVKGECTFQIKGPLNIWDEHLESPPFGGSHHTGSRITTLGEIAG</sequence>
<dbReference type="AlphaFoldDB" id="A0AAW2X2T8"/>
<reference evidence="2" key="2">
    <citation type="journal article" date="2024" name="Plant">
        <title>Genomic evolution and insights into agronomic trait innovations of Sesamum species.</title>
        <authorList>
            <person name="Miao H."/>
            <person name="Wang L."/>
            <person name="Qu L."/>
            <person name="Liu H."/>
            <person name="Sun Y."/>
            <person name="Le M."/>
            <person name="Wang Q."/>
            <person name="Wei S."/>
            <person name="Zheng Y."/>
            <person name="Lin W."/>
            <person name="Duan Y."/>
            <person name="Cao H."/>
            <person name="Xiong S."/>
            <person name="Wang X."/>
            <person name="Wei L."/>
            <person name="Li C."/>
            <person name="Ma Q."/>
            <person name="Ju M."/>
            <person name="Zhao R."/>
            <person name="Li G."/>
            <person name="Mu C."/>
            <person name="Tian Q."/>
            <person name="Mei H."/>
            <person name="Zhang T."/>
            <person name="Gao T."/>
            <person name="Zhang H."/>
        </authorList>
    </citation>
    <scope>NUCLEOTIDE SEQUENCE</scope>
    <source>
        <strain evidence="2">KEN1</strain>
    </source>
</reference>
<proteinExistence type="predicted"/>
<reference evidence="2" key="1">
    <citation type="submission" date="2020-06" db="EMBL/GenBank/DDBJ databases">
        <authorList>
            <person name="Li T."/>
            <person name="Hu X."/>
            <person name="Zhang T."/>
            <person name="Song X."/>
            <person name="Zhang H."/>
            <person name="Dai N."/>
            <person name="Sheng W."/>
            <person name="Hou X."/>
            <person name="Wei L."/>
        </authorList>
    </citation>
    <scope>NUCLEOTIDE SEQUENCE</scope>
    <source>
        <strain evidence="2">KEN1</strain>
        <tissue evidence="2">Leaf</tissue>
    </source>
</reference>
<organism evidence="2">
    <name type="scientific">Sesamum latifolium</name>
    <dbReference type="NCBI Taxonomy" id="2727402"/>
    <lineage>
        <taxon>Eukaryota</taxon>
        <taxon>Viridiplantae</taxon>
        <taxon>Streptophyta</taxon>
        <taxon>Embryophyta</taxon>
        <taxon>Tracheophyta</taxon>
        <taxon>Spermatophyta</taxon>
        <taxon>Magnoliopsida</taxon>
        <taxon>eudicotyledons</taxon>
        <taxon>Gunneridae</taxon>
        <taxon>Pentapetalae</taxon>
        <taxon>asterids</taxon>
        <taxon>lamiids</taxon>
        <taxon>Lamiales</taxon>
        <taxon>Pedaliaceae</taxon>
        <taxon>Sesamum</taxon>
    </lineage>
</organism>
<name>A0AAW2X2T8_9LAMI</name>
<dbReference type="EMBL" id="JACGWN010000005">
    <property type="protein sequence ID" value="KAL0448527.1"/>
    <property type="molecule type" value="Genomic_DNA"/>
</dbReference>
<protein>
    <recommendedName>
        <fullName evidence="1">Transposase MuDR plant domain-containing protein</fullName>
    </recommendedName>
</protein>